<dbReference type="SMART" id="SM00044">
    <property type="entry name" value="CYCc"/>
    <property type="match status" value="1"/>
</dbReference>
<dbReference type="Pfam" id="PF00211">
    <property type="entry name" value="Guanylate_cyc"/>
    <property type="match status" value="1"/>
</dbReference>
<dbReference type="EMBL" id="BAAAPY010000005">
    <property type="protein sequence ID" value="GAA2078272.1"/>
    <property type="molecule type" value="Genomic_DNA"/>
</dbReference>
<name>A0ABP5HIQ3_9ACTN</name>
<dbReference type="SUPFAM" id="SSF55073">
    <property type="entry name" value="Nucleotide cyclase"/>
    <property type="match status" value="1"/>
</dbReference>
<comment type="similarity">
    <text evidence="1">Belongs to the adenylyl cyclase class-3 family.</text>
</comment>
<dbReference type="PANTHER" id="PTHR43081">
    <property type="entry name" value="ADENYLATE CYCLASE, TERMINAL-DIFFERENTIATION SPECIFIC-RELATED"/>
    <property type="match status" value="1"/>
</dbReference>
<gene>
    <name evidence="4" type="ORF">GCM10009821_17610</name>
</gene>
<dbReference type="Gene3D" id="3.30.70.1230">
    <property type="entry name" value="Nucleotide cyclase"/>
    <property type="match status" value="1"/>
</dbReference>
<comment type="caution">
    <text evidence="4">The sequence shown here is derived from an EMBL/GenBank/DDBJ whole genome shotgun (WGS) entry which is preliminary data.</text>
</comment>
<feature type="domain" description="Guanylate cyclase" evidence="3">
    <location>
        <begin position="116"/>
        <end position="230"/>
    </location>
</feature>
<dbReference type="InterPro" id="IPR050697">
    <property type="entry name" value="Adenylyl/Guanylyl_Cyclase_3/4"/>
</dbReference>
<dbReference type="PROSITE" id="PS50125">
    <property type="entry name" value="GUANYLATE_CYCLASE_2"/>
    <property type="match status" value="1"/>
</dbReference>
<dbReference type="InterPro" id="IPR029787">
    <property type="entry name" value="Nucleotide_cyclase"/>
</dbReference>
<keyword evidence="5" id="KW-1185">Reference proteome</keyword>
<evidence type="ECO:0000313" key="4">
    <source>
        <dbReference type="EMBL" id="GAA2078272.1"/>
    </source>
</evidence>
<proteinExistence type="inferred from homology"/>
<sequence length="282" mass="30239">MLSARFPLMTVLEIALIVATGTLGAGLVTVTVLWLVARRRVRALQRRIGQLQGSHRRRRLVPTPTQAVRGAVGAAIMVKDHGLGEVLRGSVAELANWADVERPDLVRIAAADGSVTIMFSDIADSTQLNHDLGDRAWVQLLAKHDRIVTRAVERHGGHVVKTQGDGFMVAFGSPAEAVRAAVEVQEQVAGVGPRSRLSDVRVRIGAHRGSAVHRDNDLFGRNVAMAARVAAQADGGEILVSSAVAERLDDDEFTLLEPRTVALKGIPGEHAVHPVDWTTSVS</sequence>
<keyword evidence="2" id="KW-0812">Transmembrane</keyword>
<dbReference type="CDD" id="cd07302">
    <property type="entry name" value="CHD"/>
    <property type="match status" value="1"/>
</dbReference>
<evidence type="ECO:0000256" key="2">
    <source>
        <dbReference type="SAM" id="Phobius"/>
    </source>
</evidence>
<dbReference type="InterPro" id="IPR001054">
    <property type="entry name" value="A/G_cyclase"/>
</dbReference>
<dbReference type="PANTHER" id="PTHR43081:SF1">
    <property type="entry name" value="ADENYLATE CYCLASE, TERMINAL-DIFFERENTIATION SPECIFIC"/>
    <property type="match status" value="1"/>
</dbReference>
<feature type="transmembrane region" description="Helical" evidence="2">
    <location>
        <begin position="14"/>
        <end position="37"/>
    </location>
</feature>
<protein>
    <recommendedName>
        <fullName evidence="3">Guanylate cyclase domain-containing protein</fullName>
    </recommendedName>
</protein>
<organism evidence="4 5">
    <name type="scientific">Aeromicrobium halocynthiae</name>
    <dbReference type="NCBI Taxonomy" id="560557"/>
    <lineage>
        <taxon>Bacteria</taxon>
        <taxon>Bacillati</taxon>
        <taxon>Actinomycetota</taxon>
        <taxon>Actinomycetes</taxon>
        <taxon>Propionibacteriales</taxon>
        <taxon>Nocardioidaceae</taxon>
        <taxon>Aeromicrobium</taxon>
    </lineage>
</organism>
<evidence type="ECO:0000313" key="5">
    <source>
        <dbReference type="Proteomes" id="UP001501480"/>
    </source>
</evidence>
<keyword evidence="2" id="KW-1133">Transmembrane helix</keyword>
<evidence type="ECO:0000256" key="1">
    <source>
        <dbReference type="ARBA" id="ARBA00005381"/>
    </source>
</evidence>
<evidence type="ECO:0000259" key="3">
    <source>
        <dbReference type="PROSITE" id="PS50125"/>
    </source>
</evidence>
<keyword evidence="2" id="KW-0472">Membrane</keyword>
<dbReference type="Proteomes" id="UP001501480">
    <property type="component" value="Unassembled WGS sequence"/>
</dbReference>
<accession>A0ABP5HIQ3</accession>
<reference evidence="5" key="1">
    <citation type="journal article" date="2019" name="Int. J. Syst. Evol. Microbiol.">
        <title>The Global Catalogue of Microorganisms (GCM) 10K type strain sequencing project: providing services to taxonomists for standard genome sequencing and annotation.</title>
        <authorList>
            <consortium name="The Broad Institute Genomics Platform"/>
            <consortium name="The Broad Institute Genome Sequencing Center for Infectious Disease"/>
            <person name="Wu L."/>
            <person name="Ma J."/>
        </authorList>
    </citation>
    <scope>NUCLEOTIDE SEQUENCE [LARGE SCALE GENOMIC DNA]</scope>
    <source>
        <strain evidence="5">JCM 15749</strain>
    </source>
</reference>